<evidence type="ECO:0000259" key="7">
    <source>
        <dbReference type="PROSITE" id="PS51736"/>
    </source>
</evidence>
<evidence type="ECO:0000313" key="8">
    <source>
        <dbReference type="EMBL" id="GAQ23601.1"/>
    </source>
</evidence>
<evidence type="ECO:0000256" key="5">
    <source>
        <dbReference type="PIRSR" id="PIRSR606118-50"/>
    </source>
</evidence>
<dbReference type="Gene3D" id="3.40.50.1390">
    <property type="entry name" value="Resolvase, N-terminal catalytic domain"/>
    <property type="match status" value="1"/>
</dbReference>
<dbReference type="AlphaFoldDB" id="A0A100HMS6"/>
<dbReference type="Pfam" id="PF00239">
    <property type="entry name" value="Resolvase"/>
    <property type="match status" value="1"/>
</dbReference>
<feature type="region of interest" description="Disordered" evidence="6">
    <location>
        <begin position="129"/>
        <end position="148"/>
    </location>
</feature>
<accession>A0A100HMS6</accession>
<dbReference type="InterPro" id="IPR006119">
    <property type="entry name" value="Resolv_N"/>
</dbReference>
<comment type="similarity">
    <text evidence="1">Belongs to the site-specific recombinase resolvase family.</text>
</comment>
<evidence type="ECO:0000256" key="2">
    <source>
        <dbReference type="ARBA" id="ARBA00022908"/>
    </source>
</evidence>
<dbReference type="GO" id="GO:0015074">
    <property type="term" value="P:DNA integration"/>
    <property type="evidence" value="ECO:0007669"/>
    <property type="project" value="UniProtKB-KW"/>
</dbReference>
<dbReference type="PROSITE" id="PS00398">
    <property type="entry name" value="RECOMBINASES_2"/>
    <property type="match status" value="1"/>
</dbReference>
<proteinExistence type="inferred from homology"/>
<evidence type="ECO:0000256" key="6">
    <source>
        <dbReference type="SAM" id="MobiDB-lite"/>
    </source>
</evidence>
<dbReference type="OrthoDB" id="9797501at2"/>
<evidence type="ECO:0000256" key="3">
    <source>
        <dbReference type="ARBA" id="ARBA00023125"/>
    </source>
</evidence>
<dbReference type="InterPro" id="IPR006118">
    <property type="entry name" value="Recombinase_CS"/>
</dbReference>
<dbReference type="PANTHER" id="PTHR30461">
    <property type="entry name" value="DNA-INVERTASE FROM LAMBDOID PROPHAGE"/>
    <property type="match status" value="1"/>
</dbReference>
<keyword evidence="9" id="KW-1185">Reference proteome</keyword>
<keyword evidence="2" id="KW-0229">DNA integration</keyword>
<evidence type="ECO:0000256" key="4">
    <source>
        <dbReference type="ARBA" id="ARBA00023172"/>
    </source>
</evidence>
<protein>
    <submittedName>
        <fullName evidence="8">Resolvase domain-containing protein</fullName>
    </submittedName>
</protein>
<dbReference type="CDD" id="cd03768">
    <property type="entry name" value="SR_ResInv"/>
    <property type="match status" value="1"/>
</dbReference>
<dbReference type="EMBL" id="BCMS01000004">
    <property type="protein sequence ID" value="GAQ23601.1"/>
    <property type="molecule type" value="Genomic_DNA"/>
</dbReference>
<dbReference type="SUPFAM" id="SSF53041">
    <property type="entry name" value="Resolvase-like"/>
    <property type="match status" value="1"/>
</dbReference>
<dbReference type="GO" id="GO:0003677">
    <property type="term" value="F:DNA binding"/>
    <property type="evidence" value="ECO:0007669"/>
    <property type="project" value="UniProtKB-KW"/>
</dbReference>
<organism evidence="8 9">
    <name type="scientific">Deinococcus grandis</name>
    <dbReference type="NCBI Taxonomy" id="57498"/>
    <lineage>
        <taxon>Bacteria</taxon>
        <taxon>Thermotogati</taxon>
        <taxon>Deinococcota</taxon>
        <taxon>Deinococci</taxon>
        <taxon>Deinococcales</taxon>
        <taxon>Deinococcaceae</taxon>
        <taxon>Deinococcus</taxon>
    </lineage>
</organism>
<dbReference type="InterPro" id="IPR036162">
    <property type="entry name" value="Resolvase-like_N_sf"/>
</dbReference>
<keyword evidence="3" id="KW-0238">DNA-binding</keyword>
<evidence type="ECO:0000313" key="9">
    <source>
        <dbReference type="Proteomes" id="UP000056209"/>
    </source>
</evidence>
<dbReference type="PANTHER" id="PTHR30461:SF2">
    <property type="entry name" value="SERINE RECOMBINASE PINE-RELATED"/>
    <property type="match status" value="1"/>
</dbReference>
<dbReference type="Proteomes" id="UP000056209">
    <property type="component" value="Unassembled WGS sequence"/>
</dbReference>
<dbReference type="GO" id="GO:0000150">
    <property type="term" value="F:DNA strand exchange activity"/>
    <property type="evidence" value="ECO:0007669"/>
    <property type="project" value="InterPro"/>
</dbReference>
<evidence type="ECO:0000256" key="1">
    <source>
        <dbReference type="ARBA" id="ARBA00009913"/>
    </source>
</evidence>
<keyword evidence="4" id="KW-0233">DNA recombination</keyword>
<dbReference type="RefSeq" id="WP_058979603.1">
    <property type="nucleotide sequence ID" value="NZ_BCMS01000004.1"/>
</dbReference>
<gene>
    <name evidence="8" type="ORF">DEIGR_320015</name>
</gene>
<reference evidence="9" key="1">
    <citation type="submission" date="2015-11" db="EMBL/GenBank/DDBJ databases">
        <title>Draft Genome Sequence of the Radioresistant Bacterium Deinococcus grandis, Isolated from Freshwater Fish in Japan.</title>
        <authorList>
            <person name="Satoh K."/>
            <person name="Onodera T."/>
            <person name="Omoso K."/>
            <person name="Takeda-Yano K."/>
            <person name="Katayama T."/>
            <person name="Oono Y."/>
            <person name="Narumi I."/>
        </authorList>
    </citation>
    <scope>NUCLEOTIDE SEQUENCE [LARGE SCALE GENOMIC DNA]</scope>
    <source>
        <strain evidence="9">ATCC 43672</strain>
    </source>
</reference>
<feature type="domain" description="Resolvase/invertase-type recombinase catalytic" evidence="7">
    <location>
        <begin position="1"/>
        <end position="135"/>
    </location>
</feature>
<name>A0A100HMS6_9DEIO</name>
<sequence>MQLGYARVSKQQDQDTAAQLRALKDAEVERVFTEHASGGRWDRPELHKLLAQLRPGDIVVVWKLDRLSRSLKDVLHLMEKIETAGAGFRSLTEAIDTTTPAGRMMMQMVGAFAEFERAMIRERTRAGLEQARREGRVGGRKRKLTSTQEQEIRDAVNSGRHTAAQCARLFKVHPSTILRLLRRAA</sequence>
<dbReference type="FunFam" id="3.40.50.1390:FF:000001">
    <property type="entry name" value="DNA recombinase"/>
    <property type="match status" value="1"/>
</dbReference>
<comment type="caution">
    <text evidence="8">The sequence shown here is derived from an EMBL/GenBank/DDBJ whole genome shotgun (WGS) entry which is preliminary data.</text>
</comment>
<dbReference type="SMART" id="SM00857">
    <property type="entry name" value="Resolvase"/>
    <property type="match status" value="1"/>
</dbReference>
<dbReference type="Gene3D" id="1.10.10.60">
    <property type="entry name" value="Homeodomain-like"/>
    <property type="match status" value="1"/>
</dbReference>
<dbReference type="InterPro" id="IPR050639">
    <property type="entry name" value="SSR_resolvase"/>
</dbReference>
<dbReference type="PROSITE" id="PS51736">
    <property type="entry name" value="RECOMBINASES_3"/>
    <property type="match status" value="1"/>
</dbReference>
<feature type="active site" description="O-(5'-phospho-DNA)-serine intermediate" evidence="5">
    <location>
        <position position="9"/>
    </location>
</feature>